<protein>
    <submittedName>
        <fullName evidence="2">Uncharacterized protein</fullName>
    </submittedName>
</protein>
<dbReference type="HOGENOM" id="CLU_1115713_0_0_1"/>
<comment type="caution">
    <text evidence="2">The sequence shown here is derived from an EMBL/GenBank/DDBJ whole genome shotgun (WGS) entry which is preliminary data.</text>
</comment>
<dbReference type="EMBL" id="AQGS01000010">
    <property type="protein sequence ID" value="EPS45639.1"/>
    <property type="molecule type" value="Genomic_DNA"/>
</dbReference>
<dbReference type="Proteomes" id="UP000015100">
    <property type="component" value="Unassembled WGS sequence"/>
</dbReference>
<accession>S8ARY2</accession>
<organism evidence="2 3">
    <name type="scientific">Dactylellina haptotyla (strain CBS 200.50)</name>
    <name type="common">Nematode-trapping fungus</name>
    <name type="synonym">Monacrosporium haptotylum</name>
    <dbReference type="NCBI Taxonomy" id="1284197"/>
    <lineage>
        <taxon>Eukaryota</taxon>
        <taxon>Fungi</taxon>
        <taxon>Dikarya</taxon>
        <taxon>Ascomycota</taxon>
        <taxon>Pezizomycotina</taxon>
        <taxon>Orbiliomycetes</taxon>
        <taxon>Orbiliales</taxon>
        <taxon>Orbiliaceae</taxon>
        <taxon>Dactylellina</taxon>
    </lineage>
</organism>
<name>S8ARY2_DACHA</name>
<reference evidence="2 3" key="1">
    <citation type="journal article" date="2013" name="PLoS Genet.">
        <title>Genomic mechanisms accounting for the adaptation to parasitism in nematode-trapping fungi.</title>
        <authorList>
            <person name="Meerupati T."/>
            <person name="Andersson K.M."/>
            <person name="Friman E."/>
            <person name="Kumar D."/>
            <person name="Tunlid A."/>
            <person name="Ahren D."/>
        </authorList>
    </citation>
    <scope>NUCLEOTIDE SEQUENCE [LARGE SCALE GENOMIC DNA]</scope>
    <source>
        <strain evidence="2 3">CBS 200.50</strain>
    </source>
</reference>
<evidence type="ECO:0000313" key="2">
    <source>
        <dbReference type="EMBL" id="EPS45639.1"/>
    </source>
</evidence>
<evidence type="ECO:0000256" key="1">
    <source>
        <dbReference type="SAM" id="MobiDB-lite"/>
    </source>
</evidence>
<reference evidence="3" key="2">
    <citation type="submission" date="2013-04" db="EMBL/GenBank/DDBJ databases">
        <title>Genomic mechanisms accounting for the adaptation to parasitism in nematode-trapping fungi.</title>
        <authorList>
            <person name="Ahren D.G."/>
        </authorList>
    </citation>
    <scope>NUCLEOTIDE SEQUENCE [LARGE SCALE GENOMIC DNA]</scope>
    <source>
        <strain evidence="3">CBS 200.50</strain>
    </source>
</reference>
<evidence type="ECO:0000313" key="3">
    <source>
        <dbReference type="Proteomes" id="UP000015100"/>
    </source>
</evidence>
<proteinExistence type="predicted"/>
<feature type="region of interest" description="Disordered" evidence="1">
    <location>
        <begin position="164"/>
        <end position="192"/>
    </location>
</feature>
<feature type="compositionally biased region" description="Acidic residues" evidence="1">
    <location>
        <begin position="180"/>
        <end position="190"/>
    </location>
</feature>
<dbReference type="OMA" id="WADIKRC"/>
<sequence>MRADFSQPTPDLRTPPLPEVTFTVRGIRLVNREWSLRSACFPITITTSPSDPKLSSVEAEIMLREDAVGLYHHDSRTYIPIKQIYEHSSYLSGSEEELRSRSPSPTNRKRKPSSDLTNTFYTPEDDTNGTPINQKRRLSKDGTPVSPSTTPRGEVIWDVVYRRPGSPGAKNQRDSVGSFFEDDDDEEEEEGSKWADIKRCASILWGGTYVYLSIKRPLVYIDDLQKGIYSTDWSERGRRKMSEWFGKGQ</sequence>
<dbReference type="OrthoDB" id="5374577at2759"/>
<feature type="region of interest" description="Disordered" evidence="1">
    <location>
        <begin position="90"/>
        <end position="151"/>
    </location>
</feature>
<gene>
    <name evidence="2" type="ORF">H072_369</name>
</gene>
<dbReference type="AlphaFoldDB" id="S8ARY2"/>
<keyword evidence="3" id="KW-1185">Reference proteome</keyword>